<protein>
    <submittedName>
        <fullName evidence="1">Uncharacterized protein</fullName>
    </submittedName>
</protein>
<dbReference type="AlphaFoldDB" id="A0A8X6MEK1"/>
<evidence type="ECO:0000313" key="2">
    <source>
        <dbReference type="Proteomes" id="UP000887013"/>
    </source>
</evidence>
<evidence type="ECO:0000313" key="1">
    <source>
        <dbReference type="EMBL" id="GFS51153.1"/>
    </source>
</evidence>
<proteinExistence type="predicted"/>
<organism evidence="1 2">
    <name type="scientific">Nephila pilipes</name>
    <name type="common">Giant wood spider</name>
    <name type="synonym">Nephila maculata</name>
    <dbReference type="NCBI Taxonomy" id="299642"/>
    <lineage>
        <taxon>Eukaryota</taxon>
        <taxon>Metazoa</taxon>
        <taxon>Ecdysozoa</taxon>
        <taxon>Arthropoda</taxon>
        <taxon>Chelicerata</taxon>
        <taxon>Arachnida</taxon>
        <taxon>Araneae</taxon>
        <taxon>Araneomorphae</taxon>
        <taxon>Entelegynae</taxon>
        <taxon>Araneoidea</taxon>
        <taxon>Nephilidae</taxon>
        <taxon>Nephila</taxon>
    </lineage>
</organism>
<dbReference type="Proteomes" id="UP000887013">
    <property type="component" value="Unassembled WGS sequence"/>
</dbReference>
<dbReference type="EMBL" id="BMAW01045637">
    <property type="protein sequence ID" value="GFS51153.1"/>
    <property type="molecule type" value="Genomic_DNA"/>
</dbReference>
<keyword evidence="2" id="KW-1185">Reference proteome</keyword>
<sequence length="86" mass="10288">MRITDLDELDSSSTNRRLVYRQKLKQDLQRRSEYLGQLRRNYHHVKDKNIEVGEVVLVSIDIVWSGSWLKCWNSTKLEIDISELLR</sequence>
<accession>A0A8X6MEK1</accession>
<gene>
    <name evidence="1" type="ORF">NPIL_467221</name>
</gene>
<reference evidence="1" key="1">
    <citation type="submission" date="2020-08" db="EMBL/GenBank/DDBJ databases">
        <title>Multicomponent nature underlies the extraordinary mechanical properties of spider dragline silk.</title>
        <authorList>
            <person name="Kono N."/>
            <person name="Nakamura H."/>
            <person name="Mori M."/>
            <person name="Yoshida Y."/>
            <person name="Ohtoshi R."/>
            <person name="Malay A.D."/>
            <person name="Moran D.A.P."/>
            <person name="Tomita M."/>
            <person name="Numata K."/>
            <person name="Arakawa K."/>
        </authorList>
    </citation>
    <scope>NUCLEOTIDE SEQUENCE</scope>
</reference>
<name>A0A8X6MEK1_NEPPI</name>
<comment type="caution">
    <text evidence="1">The sequence shown here is derived from an EMBL/GenBank/DDBJ whole genome shotgun (WGS) entry which is preliminary data.</text>
</comment>